<dbReference type="InterPro" id="IPR011066">
    <property type="entry name" value="MscS_channel_C_sf"/>
</dbReference>
<feature type="transmembrane region" description="Helical" evidence="6">
    <location>
        <begin position="61"/>
        <end position="78"/>
    </location>
</feature>
<evidence type="ECO:0000256" key="2">
    <source>
        <dbReference type="ARBA" id="ARBA00022475"/>
    </source>
</evidence>
<dbReference type="eggNOG" id="COG0668">
    <property type="taxonomic scope" value="Bacteria"/>
</dbReference>
<evidence type="ECO:0000256" key="5">
    <source>
        <dbReference type="ARBA" id="ARBA00023136"/>
    </source>
</evidence>
<keyword evidence="3 6" id="KW-0812">Transmembrane</keyword>
<gene>
    <name evidence="8" type="ORF">C900_03643</name>
</gene>
<evidence type="ECO:0000313" key="9">
    <source>
        <dbReference type="Proteomes" id="UP000011135"/>
    </source>
</evidence>
<feature type="domain" description="Mechanosensitive ion channel MscS" evidence="7">
    <location>
        <begin position="101"/>
        <end position="176"/>
    </location>
</feature>
<dbReference type="GO" id="GO:0005886">
    <property type="term" value="C:plasma membrane"/>
    <property type="evidence" value="ECO:0007669"/>
    <property type="project" value="UniProtKB-SubCell"/>
</dbReference>
<accession>L8JSL4</accession>
<dbReference type="PANTHER" id="PTHR30566">
    <property type="entry name" value="YNAI-RELATED MECHANOSENSITIVE ION CHANNEL"/>
    <property type="match status" value="1"/>
</dbReference>
<sequence length="306" mass="35838">MQMDIVEWINEHWGIAPEIQLKVFYSVLVLFILTVLRQFLQKAVFWRVTDFRQRYNWKSSIRYTFIILGIIVISIIWVEEVDSFATFFGLISAGLAVALKDPILNLAGWLFILFRRPFEVGDRIQVGDQAGDVIDIRAFQFTLNEIGNWVDSDQSTGRIIHVPNGKVFTEAQFNYHQGFSHIWNEIRVMITFESDWEKAKEILDRIVAAHAETFTQSAKKHLLEASKKFMIFYNTLSPVVYTTVKDNGVMLTMRYLCLPKKRRGTEHAIWEDVLKEFRKHADIDFAYPTQRIYFNPQEGKQKQADQ</sequence>
<comment type="subcellular location">
    <subcellularLocation>
        <location evidence="1">Cell membrane</location>
        <topology evidence="1">Multi-pass membrane protein</topology>
    </subcellularLocation>
</comment>
<keyword evidence="2" id="KW-1003">Cell membrane</keyword>
<dbReference type="Gene3D" id="3.30.70.100">
    <property type="match status" value="1"/>
</dbReference>
<dbReference type="PANTHER" id="PTHR30566:SF5">
    <property type="entry name" value="MECHANOSENSITIVE ION CHANNEL PROTEIN 1, MITOCHONDRIAL-RELATED"/>
    <property type="match status" value="1"/>
</dbReference>
<dbReference type="RefSeq" id="WP_009581026.1">
    <property type="nucleotide sequence ID" value="NZ_AMZN01000052.1"/>
</dbReference>
<evidence type="ECO:0000313" key="8">
    <source>
        <dbReference type="EMBL" id="ELR70484.1"/>
    </source>
</evidence>
<dbReference type="InterPro" id="IPR023408">
    <property type="entry name" value="MscS_beta-dom_sf"/>
</dbReference>
<dbReference type="OrthoDB" id="9809206at2"/>
<organism evidence="8 9">
    <name type="scientific">Fulvivirga imtechensis AK7</name>
    <dbReference type="NCBI Taxonomy" id="1237149"/>
    <lineage>
        <taxon>Bacteria</taxon>
        <taxon>Pseudomonadati</taxon>
        <taxon>Bacteroidota</taxon>
        <taxon>Cytophagia</taxon>
        <taxon>Cytophagales</taxon>
        <taxon>Fulvivirgaceae</taxon>
        <taxon>Fulvivirga</taxon>
    </lineage>
</organism>
<evidence type="ECO:0000256" key="4">
    <source>
        <dbReference type="ARBA" id="ARBA00022989"/>
    </source>
</evidence>
<comment type="caution">
    <text evidence="8">The sequence shown here is derived from an EMBL/GenBank/DDBJ whole genome shotgun (WGS) entry which is preliminary data.</text>
</comment>
<name>L8JSL4_9BACT</name>
<evidence type="ECO:0000256" key="3">
    <source>
        <dbReference type="ARBA" id="ARBA00022692"/>
    </source>
</evidence>
<dbReference type="PATRIC" id="fig|1237149.3.peg.3404"/>
<keyword evidence="4 6" id="KW-1133">Transmembrane helix</keyword>
<dbReference type="AlphaFoldDB" id="L8JSL4"/>
<dbReference type="InterPro" id="IPR006685">
    <property type="entry name" value="MscS_channel_2nd"/>
</dbReference>
<dbReference type="Pfam" id="PF00924">
    <property type="entry name" value="MS_channel_2nd"/>
    <property type="match status" value="1"/>
</dbReference>
<dbReference type="Gene3D" id="2.30.30.60">
    <property type="match status" value="1"/>
</dbReference>
<dbReference type="Proteomes" id="UP000011135">
    <property type="component" value="Unassembled WGS sequence"/>
</dbReference>
<dbReference type="SUPFAM" id="SSF50182">
    <property type="entry name" value="Sm-like ribonucleoproteins"/>
    <property type="match status" value="1"/>
</dbReference>
<evidence type="ECO:0000256" key="6">
    <source>
        <dbReference type="SAM" id="Phobius"/>
    </source>
</evidence>
<proteinExistence type="predicted"/>
<dbReference type="GO" id="GO:0008381">
    <property type="term" value="F:mechanosensitive monoatomic ion channel activity"/>
    <property type="evidence" value="ECO:0007669"/>
    <property type="project" value="UniProtKB-ARBA"/>
</dbReference>
<evidence type="ECO:0000259" key="7">
    <source>
        <dbReference type="Pfam" id="PF00924"/>
    </source>
</evidence>
<keyword evidence="5 6" id="KW-0472">Membrane</keyword>
<protein>
    <recommendedName>
        <fullName evidence="7">Mechanosensitive ion channel MscS domain-containing protein</fullName>
    </recommendedName>
</protein>
<dbReference type="STRING" id="1237149.C900_03643"/>
<feature type="transmembrane region" description="Helical" evidence="6">
    <location>
        <begin position="84"/>
        <end position="114"/>
    </location>
</feature>
<feature type="transmembrane region" description="Helical" evidence="6">
    <location>
        <begin position="23"/>
        <end position="40"/>
    </location>
</feature>
<dbReference type="SUPFAM" id="SSF82689">
    <property type="entry name" value="Mechanosensitive channel protein MscS (YggB), C-terminal domain"/>
    <property type="match status" value="1"/>
</dbReference>
<evidence type="ECO:0000256" key="1">
    <source>
        <dbReference type="ARBA" id="ARBA00004651"/>
    </source>
</evidence>
<dbReference type="Gene3D" id="1.10.287.1260">
    <property type="match status" value="1"/>
</dbReference>
<dbReference type="InterPro" id="IPR010920">
    <property type="entry name" value="LSM_dom_sf"/>
</dbReference>
<dbReference type="EMBL" id="AMZN01000052">
    <property type="protein sequence ID" value="ELR70484.1"/>
    <property type="molecule type" value="Genomic_DNA"/>
</dbReference>
<reference evidence="8 9" key="1">
    <citation type="submission" date="2012-12" db="EMBL/GenBank/DDBJ databases">
        <title>Genome assembly of Fulvivirga imtechensis AK7.</title>
        <authorList>
            <person name="Nupur N."/>
            <person name="Khatri I."/>
            <person name="Kumar R."/>
            <person name="Subramanian S."/>
            <person name="Pinnaka A."/>
        </authorList>
    </citation>
    <scope>NUCLEOTIDE SEQUENCE [LARGE SCALE GENOMIC DNA]</scope>
    <source>
        <strain evidence="8 9">AK7</strain>
    </source>
</reference>
<keyword evidence="9" id="KW-1185">Reference proteome</keyword>